<evidence type="ECO:0000313" key="4">
    <source>
        <dbReference type="Proteomes" id="UP000658320"/>
    </source>
</evidence>
<reference evidence="3" key="2">
    <citation type="submission" date="2020-09" db="EMBL/GenBank/DDBJ databases">
        <authorList>
            <person name="Sun Q."/>
            <person name="Ohkuma M."/>
        </authorList>
    </citation>
    <scope>NUCLEOTIDE SEQUENCE</scope>
    <source>
        <strain evidence="3">JCM 4346</strain>
    </source>
</reference>
<evidence type="ECO:0000256" key="2">
    <source>
        <dbReference type="SAM" id="SignalP"/>
    </source>
</evidence>
<feature type="coiled-coil region" evidence="1">
    <location>
        <begin position="24"/>
        <end position="51"/>
    </location>
</feature>
<evidence type="ECO:0008006" key="5">
    <source>
        <dbReference type="Google" id="ProtNLM"/>
    </source>
</evidence>
<keyword evidence="4" id="KW-1185">Reference proteome</keyword>
<keyword evidence="2" id="KW-0732">Signal</keyword>
<protein>
    <recommendedName>
        <fullName evidence="5">Secreted protein</fullName>
    </recommendedName>
</protein>
<evidence type="ECO:0000313" key="3">
    <source>
        <dbReference type="EMBL" id="GGR18523.1"/>
    </source>
</evidence>
<evidence type="ECO:0000256" key="1">
    <source>
        <dbReference type="SAM" id="Coils"/>
    </source>
</evidence>
<feature type="chain" id="PRO_5037526674" description="Secreted protein" evidence="2">
    <location>
        <begin position="32"/>
        <end position="143"/>
    </location>
</feature>
<accession>A0A918CD99</accession>
<gene>
    <name evidence="3" type="ORF">GCM10010251_38280</name>
</gene>
<dbReference type="Proteomes" id="UP000658320">
    <property type="component" value="Unassembled WGS sequence"/>
</dbReference>
<dbReference type="AlphaFoldDB" id="A0A918CD99"/>
<proteinExistence type="predicted"/>
<keyword evidence="1" id="KW-0175">Coiled coil</keyword>
<sequence>MQKKHKVGLAAAAAVLVAVPGGLVVKSQATAAEQEAEQKSLEQAAEEVFQRRADAPQAYWRKYAPPGGKVWNQADARADVTEVERKGAKFTVDVNEITTPYVSDTYGKGLEPTTPYVGSHRFVFERNGDDWRLVKDLTEQLSK</sequence>
<dbReference type="EMBL" id="BMSX01000008">
    <property type="protein sequence ID" value="GGR18523.1"/>
    <property type="molecule type" value="Genomic_DNA"/>
</dbReference>
<comment type="caution">
    <text evidence="3">The sequence shown here is derived from an EMBL/GenBank/DDBJ whole genome shotgun (WGS) entry which is preliminary data.</text>
</comment>
<organism evidence="3 4">
    <name type="scientific">Streptomyces aurantiogriseus</name>
    <dbReference type="NCBI Taxonomy" id="66870"/>
    <lineage>
        <taxon>Bacteria</taxon>
        <taxon>Bacillati</taxon>
        <taxon>Actinomycetota</taxon>
        <taxon>Actinomycetes</taxon>
        <taxon>Kitasatosporales</taxon>
        <taxon>Streptomycetaceae</taxon>
        <taxon>Streptomyces</taxon>
    </lineage>
</organism>
<reference evidence="3" key="1">
    <citation type="journal article" date="2014" name="Int. J. Syst. Evol. Microbiol.">
        <title>Complete genome sequence of Corynebacterium casei LMG S-19264T (=DSM 44701T), isolated from a smear-ripened cheese.</title>
        <authorList>
            <consortium name="US DOE Joint Genome Institute (JGI-PGF)"/>
            <person name="Walter F."/>
            <person name="Albersmeier A."/>
            <person name="Kalinowski J."/>
            <person name="Ruckert C."/>
        </authorList>
    </citation>
    <scope>NUCLEOTIDE SEQUENCE</scope>
    <source>
        <strain evidence="3">JCM 4346</strain>
    </source>
</reference>
<feature type="signal peptide" evidence="2">
    <location>
        <begin position="1"/>
        <end position="31"/>
    </location>
</feature>
<dbReference type="RefSeq" id="WP_189937929.1">
    <property type="nucleotide sequence ID" value="NZ_BMSX01000008.1"/>
</dbReference>
<name>A0A918CD99_9ACTN</name>